<evidence type="ECO:0000256" key="1">
    <source>
        <dbReference type="SAM" id="MobiDB-lite"/>
    </source>
</evidence>
<reference evidence="2" key="1">
    <citation type="submission" date="2021-01" db="EMBL/GenBank/DDBJ databases">
        <authorList>
            <consortium name="Genoscope - CEA"/>
            <person name="William W."/>
        </authorList>
    </citation>
    <scope>NUCLEOTIDE SEQUENCE</scope>
</reference>
<gene>
    <name evidence="2" type="ORF">PSON_ATCC_30995.1.T1080100</name>
</gene>
<name>A0A8S1QJR7_9CILI</name>
<dbReference type="OrthoDB" id="299508at2759"/>
<dbReference type="AlphaFoldDB" id="A0A8S1QJR7"/>
<evidence type="ECO:0000313" key="2">
    <source>
        <dbReference type="EMBL" id="CAD8115414.1"/>
    </source>
</evidence>
<dbReference type="EMBL" id="CAJJDN010000108">
    <property type="protein sequence ID" value="CAD8115414.1"/>
    <property type="molecule type" value="Genomic_DNA"/>
</dbReference>
<proteinExistence type="predicted"/>
<evidence type="ECO:0000313" key="3">
    <source>
        <dbReference type="Proteomes" id="UP000692954"/>
    </source>
</evidence>
<protein>
    <submittedName>
        <fullName evidence="2">Uncharacterized protein</fullName>
    </submittedName>
</protein>
<feature type="region of interest" description="Disordered" evidence="1">
    <location>
        <begin position="130"/>
        <end position="159"/>
    </location>
</feature>
<accession>A0A8S1QJR7</accession>
<comment type="caution">
    <text evidence="2">The sequence shown here is derived from an EMBL/GenBank/DDBJ whole genome shotgun (WGS) entry which is preliminary data.</text>
</comment>
<feature type="region of interest" description="Disordered" evidence="1">
    <location>
        <begin position="219"/>
        <end position="250"/>
    </location>
</feature>
<sequence>MKLSKMNEDEAALLFEQRKNKLIGNLIEQYSKVQKQQPLSKYNILSKHDQPKLYEKINPLYDDCIEGNSKEGQLKKIVKNSLLKEIGNIDIEIQKMNNEHNNNRNKPIYLEKQNSYSKIVIKTINQTELSKSEQKTSIQNKNQSYYTNRQKSNKINSVAENSYSKLAESIRNYSNQKKVDDPKTNVQSKPYDFLQIKSQSDTKFIKQKPKSINIETNITKSNQMISSERKIPKPPLKQQSQKRNSESEKTLPVKTILKQTSNHTYDLSSTKANTTQQFYQNKNNNCHKSQNNSQIGDYKIIEAVNIYKTLKQLVDSKEQFHQKHSTTLLQQKTSTLLSHQKVKQKS</sequence>
<organism evidence="2 3">
    <name type="scientific">Paramecium sonneborni</name>
    <dbReference type="NCBI Taxonomy" id="65129"/>
    <lineage>
        <taxon>Eukaryota</taxon>
        <taxon>Sar</taxon>
        <taxon>Alveolata</taxon>
        <taxon>Ciliophora</taxon>
        <taxon>Intramacronucleata</taxon>
        <taxon>Oligohymenophorea</taxon>
        <taxon>Peniculida</taxon>
        <taxon>Parameciidae</taxon>
        <taxon>Paramecium</taxon>
    </lineage>
</organism>
<dbReference type="Proteomes" id="UP000692954">
    <property type="component" value="Unassembled WGS sequence"/>
</dbReference>
<keyword evidence="3" id="KW-1185">Reference proteome</keyword>